<dbReference type="Proteomes" id="UP000501076">
    <property type="component" value="Plasmid pFDU301C"/>
</dbReference>
<evidence type="ECO:0000313" key="2">
    <source>
        <dbReference type="Proteomes" id="UP000501076"/>
    </source>
</evidence>
<dbReference type="EMBL" id="CP045275">
    <property type="protein sequence ID" value="QJX81233.1"/>
    <property type="molecule type" value="Genomic_DNA"/>
</dbReference>
<dbReference type="AlphaFoldDB" id="A0A1Q8TV13"/>
<evidence type="ECO:0000313" key="1">
    <source>
        <dbReference type="EMBL" id="QJX81233.1"/>
    </source>
</evidence>
<gene>
    <name evidence="1" type="ORF">FDZ14_34580</name>
</gene>
<reference evidence="1 2" key="1">
    <citation type="submission" date="2019-10" db="EMBL/GenBank/DDBJ databases">
        <title>Complete genome sequences for adaption low water activity.</title>
        <authorList>
            <person name="Zhao L."/>
            <person name="Zhong J."/>
        </authorList>
    </citation>
    <scope>NUCLEOTIDE SEQUENCE [LARGE SCALE GENOMIC DNA]</scope>
    <source>
        <strain evidence="1 2">FDU301</strain>
        <plasmid evidence="2">pfdu301c</plasmid>
    </source>
</reference>
<organism evidence="1 2">
    <name type="scientific">Priestia megaterium</name>
    <name type="common">Bacillus megaterium</name>
    <dbReference type="NCBI Taxonomy" id="1404"/>
    <lineage>
        <taxon>Bacteria</taxon>
        <taxon>Bacillati</taxon>
        <taxon>Bacillota</taxon>
        <taxon>Bacilli</taxon>
        <taxon>Bacillales</taxon>
        <taxon>Bacillaceae</taxon>
        <taxon>Priestia</taxon>
    </lineage>
</organism>
<keyword evidence="1" id="KW-0614">Plasmid</keyword>
<proteinExistence type="predicted"/>
<dbReference type="RefSeq" id="WP_075422172.1">
    <property type="nucleotide sequence ID" value="NZ_CP025701.1"/>
</dbReference>
<geneLocation type="plasmid" evidence="2">
    <name>pfdu301c</name>
</geneLocation>
<name>A0A1Q8TV13_PRIMG</name>
<accession>A0A1Q8TV13</accession>
<sequence>MFFNKDLVLASIKAVGEDHAIVQYQDKEVEVNLSPEEAKEFHQYVVHQENMLVPMNIKTQKLFVDLEEPWYEQELEELKGISYQEEEGEDE</sequence>
<protein>
    <submittedName>
        <fullName evidence="1">Uncharacterized protein</fullName>
    </submittedName>
</protein>